<dbReference type="AlphaFoldDB" id="A0A836CDA9"/>
<dbReference type="Proteomes" id="UP000664859">
    <property type="component" value="Unassembled WGS sequence"/>
</dbReference>
<sequence length="61" mass="6991">MAMAAAPGVLTQYKALYGRFLPHLRLQLDNTVKDNKNHMVLAYLARLVQLSLFTTVEMHYL</sequence>
<dbReference type="EMBL" id="JAFCMP010000257">
    <property type="protein sequence ID" value="KAG5182245.1"/>
    <property type="molecule type" value="Genomic_DNA"/>
</dbReference>
<gene>
    <name evidence="2" type="ORF">JKP88DRAFT_278225</name>
</gene>
<dbReference type="Pfam" id="PF25273">
    <property type="entry name" value="DUF7869"/>
    <property type="match status" value="1"/>
</dbReference>
<accession>A0A836CDA9</accession>
<evidence type="ECO:0000259" key="1">
    <source>
        <dbReference type="Pfam" id="PF25273"/>
    </source>
</evidence>
<feature type="domain" description="DUF7869" evidence="1">
    <location>
        <begin position="9"/>
        <end position="61"/>
    </location>
</feature>
<evidence type="ECO:0000313" key="2">
    <source>
        <dbReference type="EMBL" id="KAG5182245.1"/>
    </source>
</evidence>
<reference evidence="2" key="1">
    <citation type="submission" date="2021-02" db="EMBL/GenBank/DDBJ databases">
        <title>First Annotated Genome of the Yellow-green Alga Tribonema minus.</title>
        <authorList>
            <person name="Mahan K.M."/>
        </authorList>
    </citation>
    <scope>NUCLEOTIDE SEQUENCE</scope>
    <source>
        <strain evidence="2">UTEX B ZZ1240</strain>
    </source>
</reference>
<name>A0A836CDA9_9STRA</name>
<evidence type="ECO:0000313" key="3">
    <source>
        <dbReference type="Proteomes" id="UP000664859"/>
    </source>
</evidence>
<dbReference type="InterPro" id="IPR057191">
    <property type="entry name" value="DUF7869"/>
</dbReference>
<organism evidence="2 3">
    <name type="scientific">Tribonema minus</name>
    <dbReference type="NCBI Taxonomy" id="303371"/>
    <lineage>
        <taxon>Eukaryota</taxon>
        <taxon>Sar</taxon>
        <taxon>Stramenopiles</taxon>
        <taxon>Ochrophyta</taxon>
        <taxon>PX clade</taxon>
        <taxon>Xanthophyceae</taxon>
        <taxon>Tribonematales</taxon>
        <taxon>Tribonemataceae</taxon>
        <taxon>Tribonema</taxon>
    </lineage>
</organism>
<keyword evidence="3" id="KW-1185">Reference proteome</keyword>
<dbReference type="OrthoDB" id="6134498at2759"/>
<comment type="caution">
    <text evidence="2">The sequence shown here is derived from an EMBL/GenBank/DDBJ whole genome shotgun (WGS) entry which is preliminary data.</text>
</comment>
<proteinExistence type="predicted"/>
<protein>
    <recommendedName>
        <fullName evidence="1">DUF7869 domain-containing protein</fullName>
    </recommendedName>
</protein>